<dbReference type="Proteomes" id="UP000035704">
    <property type="component" value="Chromosome"/>
</dbReference>
<dbReference type="PANTHER" id="PTHR37309">
    <property type="entry name" value="SLR0284 PROTEIN"/>
    <property type="match status" value="1"/>
</dbReference>
<dbReference type="EMBL" id="CP009687">
    <property type="protein sequence ID" value="AKL97014.1"/>
    <property type="molecule type" value="Genomic_DNA"/>
</dbReference>
<dbReference type="STRING" id="84022.CACET_c35830"/>
<protein>
    <submittedName>
        <fullName evidence="1">Uncharacterized protein</fullName>
    </submittedName>
</protein>
<proteinExistence type="predicted"/>
<dbReference type="RefSeq" id="WP_044826237.1">
    <property type="nucleotide sequence ID" value="NZ_CP009687.1"/>
</dbReference>
<keyword evidence="2" id="KW-1185">Reference proteome</keyword>
<dbReference type="PATRIC" id="fig|84022.5.peg.2133"/>
<gene>
    <name evidence="1" type="ORF">CACET_c35830</name>
</gene>
<sequence length="123" mass="13203">MSEERNPNRTQDAPSWGKLILRFIISAIVIAVAAFITPGFRIEGLWGVVLAALAISIVNYLVERIFNVDASPFGRGVIGFIVAAIVIYISQFVVPAMTVTFLGAIIGALVIGIIDMIIPGKTM</sequence>
<dbReference type="AlphaFoldDB" id="A0A0D8I924"/>
<organism evidence="1 2">
    <name type="scientific">Clostridium aceticum</name>
    <dbReference type="NCBI Taxonomy" id="84022"/>
    <lineage>
        <taxon>Bacteria</taxon>
        <taxon>Bacillati</taxon>
        <taxon>Bacillota</taxon>
        <taxon>Clostridia</taxon>
        <taxon>Eubacteriales</taxon>
        <taxon>Clostridiaceae</taxon>
        <taxon>Clostridium</taxon>
    </lineage>
</organism>
<reference evidence="1 2" key="1">
    <citation type="submission" date="2014-10" db="EMBL/GenBank/DDBJ databases">
        <title>Genome sequence of Clostridium aceticum DSM 1496.</title>
        <authorList>
            <person name="Poehlein A."/>
            <person name="Schiel-Bengelsdorf B."/>
            <person name="Gottschalk G."/>
            <person name="Duerre P."/>
            <person name="Daniel R."/>
        </authorList>
    </citation>
    <scope>NUCLEOTIDE SEQUENCE [LARGE SCALE GENOMIC DNA]</scope>
    <source>
        <strain evidence="1 2">DSM 1496</strain>
    </source>
</reference>
<dbReference type="PANTHER" id="PTHR37309:SF1">
    <property type="entry name" value="SLR0284 PROTEIN"/>
    <property type="match status" value="1"/>
</dbReference>
<name>A0A0D8I924_9CLOT</name>
<evidence type="ECO:0000313" key="2">
    <source>
        <dbReference type="Proteomes" id="UP000035704"/>
    </source>
</evidence>
<evidence type="ECO:0000313" key="1">
    <source>
        <dbReference type="EMBL" id="AKL97014.1"/>
    </source>
</evidence>
<accession>A0A0D8I924</accession>
<dbReference type="Pfam" id="PF04020">
    <property type="entry name" value="Phage_holin_4_2"/>
    <property type="match status" value="1"/>
</dbReference>
<dbReference type="OrthoDB" id="1701386at2"/>
<dbReference type="KEGG" id="cace:CACET_c35830"/>
<dbReference type="InterPro" id="IPR007165">
    <property type="entry name" value="Phage_holin_4_2"/>
</dbReference>